<accession>A0A0M0GQ32</accession>
<dbReference type="AlphaFoldDB" id="A0A0M0GQ32"/>
<comment type="caution">
    <text evidence="2">The sequence shown here is derived from an EMBL/GenBank/DDBJ whole genome shotgun (WGS) entry which is preliminary data.</text>
</comment>
<dbReference type="OrthoDB" id="7365228at2"/>
<dbReference type="Pfam" id="PF00583">
    <property type="entry name" value="Acetyltransf_1"/>
    <property type="match status" value="1"/>
</dbReference>
<dbReference type="Proteomes" id="UP000037405">
    <property type="component" value="Unassembled WGS sequence"/>
</dbReference>
<proteinExistence type="predicted"/>
<name>A0A0M0GQ32_9BACI</name>
<gene>
    <name evidence="2" type="ORF">AF331_05335</name>
</gene>
<dbReference type="PATRIC" id="fig|189381.12.peg.1200"/>
<keyword evidence="3" id="KW-1185">Reference proteome</keyword>
<feature type="domain" description="N-acetyltransferase" evidence="1">
    <location>
        <begin position="1"/>
        <end position="138"/>
    </location>
</feature>
<evidence type="ECO:0000313" key="2">
    <source>
        <dbReference type="EMBL" id="KON91898.1"/>
    </source>
</evidence>
<evidence type="ECO:0000259" key="1">
    <source>
        <dbReference type="PROSITE" id="PS51186"/>
    </source>
</evidence>
<sequence>MNVIPVKELKVKERVGFFLRHWGGTEMVISTGIHDCVNLDGFACLEDSEILGLITFVMGNQECEIISLDSLREGVGIGSSLLGKVEEEASINGCLSLSVITTNDNLHALGFYQRRGFQLVDLKCNAVETARIHKPSIPYIAENGIPIRDEILLSKHL</sequence>
<evidence type="ECO:0000313" key="3">
    <source>
        <dbReference type="Proteomes" id="UP000037405"/>
    </source>
</evidence>
<dbReference type="InterPro" id="IPR000182">
    <property type="entry name" value="GNAT_dom"/>
</dbReference>
<dbReference type="SUPFAM" id="SSF55729">
    <property type="entry name" value="Acyl-CoA N-acyltransferases (Nat)"/>
    <property type="match status" value="1"/>
</dbReference>
<dbReference type="STRING" id="189381.GCA_900166615_03217"/>
<protein>
    <recommendedName>
        <fullName evidence="1">N-acetyltransferase domain-containing protein</fullName>
    </recommendedName>
</protein>
<dbReference type="RefSeq" id="WP_053427096.1">
    <property type="nucleotide sequence ID" value="NZ_JAMQJB010000003.1"/>
</dbReference>
<dbReference type="EMBL" id="LGUE01000001">
    <property type="protein sequence ID" value="KON91898.1"/>
    <property type="molecule type" value="Genomic_DNA"/>
</dbReference>
<reference evidence="3" key="1">
    <citation type="submission" date="2015-07" db="EMBL/GenBank/DDBJ databases">
        <title>Fjat-14235 jcm11544.</title>
        <authorList>
            <person name="Liu B."/>
            <person name="Wang J."/>
            <person name="Zhu Y."/>
            <person name="Liu G."/>
            <person name="Chen Q."/>
            <person name="Chen Z."/>
            <person name="Lan J."/>
            <person name="Che J."/>
            <person name="Ge C."/>
            <person name="Shi H."/>
            <person name="Pan Z."/>
            <person name="Liu X."/>
        </authorList>
    </citation>
    <scope>NUCLEOTIDE SEQUENCE [LARGE SCALE GENOMIC DNA]</scope>
    <source>
        <strain evidence="3">JCM 11544</strain>
    </source>
</reference>
<dbReference type="Gene3D" id="3.40.630.30">
    <property type="match status" value="1"/>
</dbReference>
<dbReference type="PROSITE" id="PS51186">
    <property type="entry name" value="GNAT"/>
    <property type="match status" value="1"/>
</dbReference>
<dbReference type="GO" id="GO:0016747">
    <property type="term" value="F:acyltransferase activity, transferring groups other than amino-acyl groups"/>
    <property type="evidence" value="ECO:0007669"/>
    <property type="project" value="InterPro"/>
</dbReference>
<dbReference type="InterPro" id="IPR016181">
    <property type="entry name" value="Acyl_CoA_acyltransferase"/>
</dbReference>
<organism evidence="2 3">
    <name type="scientific">Rossellomorea marisflavi</name>
    <dbReference type="NCBI Taxonomy" id="189381"/>
    <lineage>
        <taxon>Bacteria</taxon>
        <taxon>Bacillati</taxon>
        <taxon>Bacillota</taxon>
        <taxon>Bacilli</taxon>
        <taxon>Bacillales</taxon>
        <taxon>Bacillaceae</taxon>
        <taxon>Rossellomorea</taxon>
    </lineage>
</organism>